<organism evidence="3 4">
    <name type="scientific">Lentzea alba</name>
    <dbReference type="NCBI Taxonomy" id="2714351"/>
    <lineage>
        <taxon>Bacteria</taxon>
        <taxon>Bacillati</taxon>
        <taxon>Actinomycetota</taxon>
        <taxon>Actinomycetes</taxon>
        <taxon>Pseudonocardiales</taxon>
        <taxon>Pseudonocardiaceae</taxon>
        <taxon>Lentzea</taxon>
    </lineage>
</organism>
<comment type="caution">
    <text evidence="3">The sequence shown here is derived from an EMBL/GenBank/DDBJ whole genome shotgun (WGS) entry which is preliminary data.</text>
</comment>
<dbReference type="AlphaFoldDB" id="A0A7C9RRK0"/>
<dbReference type="PANTHER" id="PTHR40758">
    <property type="entry name" value="CONSERVED PROTEIN"/>
    <property type="match status" value="1"/>
</dbReference>
<dbReference type="Pfam" id="PF11716">
    <property type="entry name" value="MDMPI_N"/>
    <property type="match status" value="1"/>
</dbReference>
<dbReference type="NCBIfam" id="TIGR03083">
    <property type="entry name" value="maleylpyruvate isomerase family mycothiol-dependent enzyme"/>
    <property type="match status" value="1"/>
</dbReference>
<evidence type="ECO:0000313" key="4">
    <source>
        <dbReference type="Proteomes" id="UP000481360"/>
    </source>
</evidence>
<dbReference type="SUPFAM" id="SSF109854">
    <property type="entry name" value="DinB/YfiT-like putative metalloenzymes"/>
    <property type="match status" value="1"/>
</dbReference>
<evidence type="ECO:0000259" key="1">
    <source>
        <dbReference type="Pfam" id="PF07398"/>
    </source>
</evidence>
<reference evidence="3 4" key="1">
    <citation type="submission" date="2020-03" db="EMBL/GenBank/DDBJ databases">
        <title>Isolation and identification of active actinomycetes.</title>
        <authorList>
            <person name="Sun X."/>
        </authorList>
    </citation>
    <scope>NUCLEOTIDE SEQUENCE [LARGE SCALE GENOMIC DNA]</scope>
    <source>
        <strain evidence="3 4">NEAU-D13</strain>
    </source>
</reference>
<dbReference type="EMBL" id="JAAMPJ010000001">
    <property type="protein sequence ID" value="NGY58842.1"/>
    <property type="molecule type" value="Genomic_DNA"/>
</dbReference>
<dbReference type="GO" id="GO:0005886">
    <property type="term" value="C:plasma membrane"/>
    <property type="evidence" value="ECO:0007669"/>
    <property type="project" value="TreeGrafter"/>
</dbReference>
<proteinExistence type="predicted"/>
<dbReference type="GO" id="GO:0046872">
    <property type="term" value="F:metal ion binding"/>
    <property type="evidence" value="ECO:0007669"/>
    <property type="project" value="InterPro"/>
</dbReference>
<dbReference type="InterPro" id="IPR010872">
    <property type="entry name" value="MDMPI_C-term_domain"/>
</dbReference>
<feature type="domain" description="Mycothiol-dependent maleylpyruvate isomerase metal-binding" evidence="2">
    <location>
        <begin position="7"/>
        <end position="112"/>
    </location>
</feature>
<accession>A0A7C9RRK0</accession>
<dbReference type="InterPro" id="IPR034660">
    <property type="entry name" value="DinB/YfiT-like"/>
</dbReference>
<dbReference type="PANTHER" id="PTHR40758:SF1">
    <property type="entry name" value="CONSERVED PROTEIN"/>
    <property type="match status" value="1"/>
</dbReference>
<dbReference type="InterPro" id="IPR017517">
    <property type="entry name" value="Maleyloyr_isom"/>
</dbReference>
<dbReference type="Pfam" id="PF07398">
    <property type="entry name" value="MDMPI_C"/>
    <property type="match status" value="1"/>
</dbReference>
<dbReference type="InterPro" id="IPR024344">
    <property type="entry name" value="MDMPI_metal-binding"/>
</dbReference>
<keyword evidence="3" id="KW-0413">Isomerase</keyword>
<evidence type="ECO:0000259" key="2">
    <source>
        <dbReference type="Pfam" id="PF11716"/>
    </source>
</evidence>
<name>A0A7C9RRK0_9PSEU</name>
<dbReference type="Proteomes" id="UP000481360">
    <property type="component" value="Unassembled WGS sequence"/>
</dbReference>
<keyword evidence="3" id="KW-0670">Pyruvate</keyword>
<feature type="domain" description="MDMPI C-terminal" evidence="1">
    <location>
        <begin position="128"/>
        <end position="223"/>
    </location>
</feature>
<gene>
    <name evidence="3" type="ORF">G7043_07855</name>
</gene>
<dbReference type="GO" id="GO:0016853">
    <property type="term" value="F:isomerase activity"/>
    <property type="evidence" value="ECO:0007669"/>
    <property type="project" value="UniProtKB-KW"/>
</dbReference>
<protein>
    <submittedName>
        <fullName evidence="3">Maleylpyruvate isomerase family mycothiol-dependent enzyme</fullName>
    </submittedName>
</protein>
<sequence>MRSAALKAGPDAPVPSCPEWTVLDLVRHQAAVHSWAAQAVVAEPDAGRPEWPKPPKDFDEALSWWDNELSVLITRLREAPADRPAWTFQGPLQAGFWARRQAHETSIHRIDAELATGHELPSLVFDSEFAADGIDEMLTVMIPRQLQLGRQIAGTGRLLVHAADAGRTWEVHLTSGEPLVVTDVQDSAVDADATIAGTADAIYRALWGRPSHAIVSGDQSLLAALPRP</sequence>
<keyword evidence="4" id="KW-1185">Reference proteome</keyword>
<evidence type="ECO:0000313" key="3">
    <source>
        <dbReference type="EMBL" id="NGY58842.1"/>
    </source>
</evidence>